<dbReference type="AlphaFoldDB" id="A0AAV4QYG2"/>
<keyword evidence="1" id="KW-1133">Transmembrane helix</keyword>
<keyword evidence="4" id="KW-1185">Reference proteome</keyword>
<evidence type="ECO:0000313" key="3">
    <source>
        <dbReference type="EMBL" id="GIY13121.1"/>
    </source>
</evidence>
<evidence type="ECO:0000256" key="2">
    <source>
        <dbReference type="SAM" id="SignalP"/>
    </source>
</evidence>
<dbReference type="Proteomes" id="UP001054837">
    <property type="component" value="Unassembled WGS sequence"/>
</dbReference>
<protein>
    <submittedName>
        <fullName evidence="3">Uncharacterized protein</fullName>
    </submittedName>
</protein>
<proteinExistence type="predicted"/>
<dbReference type="EMBL" id="BPLQ01005177">
    <property type="protein sequence ID" value="GIY13121.1"/>
    <property type="molecule type" value="Genomic_DNA"/>
</dbReference>
<organism evidence="3 4">
    <name type="scientific">Caerostris darwini</name>
    <dbReference type="NCBI Taxonomy" id="1538125"/>
    <lineage>
        <taxon>Eukaryota</taxon>
        <taxon>Metazoa</taxon>
        <taxon>Ecdysozoa</taxon>
        <taxon>Arthropoda</taxon>
        <taxon>Chelicerata</taxon>
        <taxon>Arachnida</taxon>
        <taxon>Araneae</taxon>
        <taxon>Araneomorphae</taxon>
        <taxon>Entelegynae</taxon>
        <taxon>Araneoidea</taxon>
        <taxon>Araneidae</taxon>
        <taxon>Caerostris</taxon>
    </lineage>
</organism>
<evidence type="ECO:0000313" key="4">
    <source>
        <dbReference type="Proteomes" id="UP001054837"/>
    </source>
</evidence>
<feature type="transmembrane region" description="Helical" evidence="1">
    <location>
        <begin position="51"/>
        <end position="72"/>
    </location>
</feature>
<keyword evidence="2" id="KW-0732">Signal</keyword>
<accession>A0AAV4QYG2</accession>
<gene>
    <name evidence="3" type="primary">AVEN_261714_1</name>
    <name evidence="3" type="ORF">CDAR_420761</name>
</gene>
<feature type="signal peptide" evidence="2">
    <location>
        <begin position="1"/>
        <end position="19"/>
    </location>
</feature>
<comment type="caution">
    <text evidence="3">The sequence shown here is derived from an EMBL/GenBank/DDBJ whole genome shotgun (WGS) entry which is preliminary data.</text>
</comment>
<keyword evidence="1" id="KW-0472">Membrane</keyword>
<name>A0AAV4QYG2_9ARAC</name>
<reference evidence="3 4" key="1">
    <citation type="submission" date="2021-06" db="EMBL/GenBank/DDBJ databases">
        <title>Caerostris darwini draft genome.</title>
        <authorList>
            <person name="Kono N."/>
            <person name="Arakawa K."/>
        </authorList>
    </citation>
    <scope>NUCLEOTIDE SEQUENCE [LARGE SCALE GENOMIC DNA]</scope>
</reference>
<feature type="chain" id="PRO_5043797646" evidence="2">
    <location>
        <begin position="20"/>
        <end position="88"/>
    </location>
</feature>
<keyword evidence="1" id="KW-0812">Transmembrane</keyword>
<evidence type="ECO:0000256" key="1">
    <source>
        <dbReference type="SAM" id="Phobius"/>
    </source>
</evidence>
<sequence>MMEFLAALLVCLRFAFISAEIEYGIPGIPDKREMKFKISRNSGMGPIHPGYILLALLAFTFFVIIMGMVICYKRDKDKKERKMFLIPY</sequence>